<reference evidence="1 2" key="1">
    <citation type="submission" date="2015-09" db="EMBL/GenBank/DDBJ databases">
        <title>Draft genome of the parasitic nematode Teladorsagia circumcincta isolate WARC Sus (inbred).</title>
        <authorList>
            <person name="Mitreva M."/>
        </authorList>
    </citation>
    <scope>NUCLEOTIDE SEQUENCE [LARGE SCALE GENOMIC DNA]</scope>
    <source>
        <strain evidence="1 2">S</strain>
    </source>
</reference>
<proteinExistence type="predicted"/>
<dbReference type="EMBL" id="KZ348334">
    <property type="protein sequence ID" value="PIO66338.1"/>
    <property type="molecule type" value="Genomic_DNA"/>
</dbReference>
<accession>A0A2G9U831</accession>
<protein>
    <submittedName>
        <fullName evidence="1">Uncharacterized protein</fullName>
    </submittedName>
</protein>
<keyword evidence="2" id="KW-1185">Reference proteome</keyword>
<dbReference type="Proteomes" id="UP000230423">
    <property type="component" value="Unassembled WGS sequence"/>
</dbReference>
<evidence type="ECO:0000313" key="1">
    <source>
        <dbReference type="EMBL" id="PIO66338.1"/>
    </source>
</evidence>
<organism evidence="1 2">
    <name type="scientific">Teladorsagia circumcincta</name>
    <name type="common">Brown stomach worm</name>
    <name type="synonym">Ostertagia circumcincta</name>
    <dbReference type="NCBI Taxonomy" id="45464"/>
    <lineage>
        <taxon>Eukaryota</taxon>
        <taxon>Metazoa</taxon>
        <taxon>Ecdysozoa</taxon>
        <taxon>Nematoda</taxon>
        <taxon>Chromadorea</taxon>
        <taxon>Rhabditida</taxon>
        <taxon>Rhabditina</taxon>
        <taxon>Rhabditomorpha</taxon>
        <taxon>Strongyloidea</taxon>
        <taxon>Trichostrongylidae</taxon>
        <taxon>Teladorsagia</taxon>
    </lineage>
</organism>
<evidence type="ECO:0000313" key="2">
    <source>
        <dbReference type="Proteomes" id="UP000230423"/>
    </source>
</evidence>
<gene>
    <name evidence="1" type="ORF">TELCIR_11953</name>
</gene>
<sequence>MAATGGGDTNSVMEELYSNTIKSLMVIVRKYCWERLMRKYTKHGLMKTKLIDLRKSITIKSHKYLIYTLKEIFAMNSMPTGMWRSGCVVKQLIIVR</sequence>
<name>A0A2G9U831_TELCI</name>
<dbReference type="AlphaFoldDB" id="A0A2G9U831"/>